<feature type="region of interest" description="Disordered" evidence="16">
    <location>
        <begin position="1"/>
        <end position="112"/>
    </location>
</feature>
<evidence type="ECO:0000256" key="15">
    <source>
        <dbReference type="PROSITE-ProRule" id="PRU10141"/>
    </source>
</evidence>
<comment type="catalytic activity">
    <reaction evidence="13">
        <text>L-threonyl-[protein] + ATP = O-phospho-L-threonyl-[protein] + ADP + H(+)</text>
        <dbReference type="Rhea" id="RHEA:46608"/>
        <dbReference type="Rhea" id="RHEA-COMP:11060"/>
        <dbReference type="Rhea" id="RHEA-COMP:11605"/>
        <dbReference type="ChEBI" id="CHEBI:15378"/>
        <dbReference type="ChEBI" id="CHEBI:30013"/>
        <dbReference type="ChEBI" id="CHEBI:30616"/>
        <dbReference type="ChEBI" id="CHEBI:61977"/>
        <dbReference type="ChEBI" id="CHEBI:456216"/>
        <dbReference type="EC" id="2.7.11.1"/>
    </reaction>
</comment>
<dbReference type="EMBL" id="FWEW01001411">
    <property type="protein sequence ID" value="SLM36974.1"/>
    <property type="molecule type" value="Genomic_DNA"/>
</dbReference>
<dbReference type="AlphaFoldDB" id="A0A1W5D1F1"/>
<evidence type="ECO:0000256" key="10">
    <source>
        <dbReference type="ARBA" id="ARBA00022777"/>
    </source>
</evidence>
<feature type="region of interest" description="Disordered" evidence="16">
    <location>
        <begin position="124"/>
        <end position="192"/>
    </location>
</feature>
<evidence type="ECO:0000256" key="8">
    <source>
        <dbReference type="ARBA" id="ARBA00022679"/>
    </source>
</evidence>
<dbReference type="PANTHER" id="PTHR45832:SF22">
    <property type="entry name" value="SERINE_THREONINE-PROTEIN KINASE SAMKA-RELATED"/>
    <property type="match status" value="1"/>
</dbReference>
<feature type="compositionally biased region" description="Pro residues" evidence="16">
    <location>
        <begin position="344"/>
        <end position="353"/>
    </location>
</feature>
<feature type="compositionally biased region" description="Basic residues" evidence="16">
    <location>
        <begin position="11"/>
        <end position="20"/>
    </location>
</feature>
<dbReference type="SMART" id="SM00220">
    <property type="entry name" value="S_TKc"/>
    <property type="match status" value="1"/>
</dbReference>
<evidence type="ECO:0000259" key="18">
    <source>
        <dbReference type="PROSITE" id="PS50108"/>
    </source>
</evidence>
<feature type="binding site" evidence="15">
    <location>
        <position position="594"/>
    </location>
    <ligand>
        <name>ATP</name>
        <dbReference type="ChEBI" id="CHEBI:30616"/>
    </ligand>
</feature>
<dbReference type="Gene3D" id="3.30.200.20">
    <property type="entry name" value="Phosphorylase Kinase, domain 1"/>
    <property type="match status" value="1"/>
</dbReference>
<evidence type="ECO:0000256" key="9">
    <source>
        <dbReference type="ARBA" id="ARBA00022741"/>
    </source>
</evidence>
<keyword evidence="9 15" id="KW-0547">Nucleotide-binding</keyword>
<dbReference type="InterPro" id="IPR000095">
    <property type="entry name" value="CRIB_dom"/>
</dbReference>
<comment type="subcellular location">
    <subcellularLocation>
        <location evidence="2">Cytoplasm</location>
    </subcellularLocation>
    <subcellularLocation>
        <location evidence="1">Nucleus</location>
    </subcellularLocation>
</comment>
<dbReference type="GO" id="GO:0005524">
    <property type="term" value="F:ATP binding"/>
    <property type="evidence" value="ECO:0007669"/>
    <property type="project" value="UniProtKB-UniRule"/>
</dbReference>
<protein>
    <recommendedName>
        <fullName evidence="4">non-specific serine/threonine protein kinase</fullName>
        <ecNumber evidence="4">2.7.11.1</ecNumber>
    </recommendedName>
</protein>
<sequence length="846" mass="92456">MDSPSSANPQKSRRLTKSNKRAPPSHAMSTSPSQLTSQQSSAFARPPACEHVRTRSSYGSAHSSRQMSAHSPDLAPSEPRAHYEEQAEYLPRQSLDATRSDESVGAPSNGLGTMAAFDSTIASGYQNSFRRPGPPPLSHTSPDPRMLGAGLRLSGGLVGSGRPTDLSPPGSDTGLITPKRYSDDANGGKNSLPWRKKSGFSTFMNSVLGSPRNVKISLPENPVHVTHVGFDNETGQFTGLPKEWQRMLQENGITDIDQQRNPQAIVDIMAFYKNTTSGRAEDEVWHKFDGTRAPETTQNGLYPITPSTSAGVSPGGYAPMSAMASPPTSPRFPPNHETSFENPRAPPPIPRSIPTPRTMHAPGMINSSFTPIRAPPRPPGASPTANLIPHRNPPQPLNVPREIPISQGRRSEELPDKGFAQPSAVEAADYGQDAQLARSISNTNDLARQPSHNSPKNGPAPVFYQHNQEHAVVAAQQALQYQKVGPSRSQHQQPPQQPQSQPQMQQVSPAAPQQQFLHPDVPVPPQQVRPTPSPRARQRVRQSNGVDIVARLNAICSSGDPTTKYKNLNKIGQGASGGVFTAYEVGTNRCVAIKQMNLEQQPKKDLIINEILVMKDSKHKNIVNFMDSFLRQGDLWVVMEYMEGGSLTDVVTFNILSEGQIAAVCRETLNGLQHLHSKGVIHRDIKSDNVLLAMDGNIKLTDFGFCAQINESQNTKRTTMVGTPYWMAPEVVTRKEYGRKVDIWSLGIMAIEMIEGEPPYLTESPLRALYLIATNGTPQIKDPGALSAVFKDFLHFALKVDPDKRASAHDLLSHPFMQKAEPLITLAPFVKAARKNREDERAQKGS</sequence>
<dbReference type="InterPro" id="IPR000719">
    <property type="entry name" value="Prot_kinase_dom"/>
</dbReference>
<dbReference type="GO" id="GO:0008349">
    <property type="term" value="F:MAP kinase kinase kinase kinase activity"/>
    <property type="evidence" value="ECO:0007669"/>
    <property type="project" value="UniProtKB-ARBA"/>
</dbReference>
<organism evidence="19 20">
    <name type="scientific">Lasallia pustulata</name>
    <dbReference type="NCBI Taxonomy" id="136370"/>
    <lineage>
        <taxon>Eukaryota</taxon>
        <taxon>Fungi</taxon>
        <taxon>Dikarya</taxon>
        <taxon>Ascomycota</taxon>
        <taxon>Pezizomycotina</taxon>
        <taxon>Lecanoromycetes</taxon>
        <taxon>OSLEUM clade</taxon>
        <taxon>Umbilicariomycetidae</taxon>
        <taxon>Umbilicariales</taxon>
        <taxon>Umbilicariaceae</taxon>
        <taxon>Lasallia</taxon>
    </lineage>
</organism>
<feature type="compositionally biased region" description="Pro residues" evidence="16">
    <location>
        <begin position="521"/>
        <end position="533"/>
    </location>
</feature>
<dbReference type="InterPro" id="IPR011009">
    <property type="entry name" value="Kinase-like_dom_sf"/>
</dbReference>
<dbReference type="SMART" id="SM00285">
    <property type="entry name" value="PBD"/>
    <property type="match status" value="1"/>
</dbReference>
<evidence type="ECO:0000256" key="3">
    <source>
        <dbReference type="ARBA" id="ARBA00008874"/>
    </source>
</evidence>
<evidence type="ECO:0000256" key="14">
    <source>
        <dbReference type="ARBA" id="ARBA00048679"/>
    </source>
</evidence>
<comment type="catalytic activity">
    <reaction evidence="14">
        <text>L-seryl-[protein] + ATP = O-phospho-L-seryl-[protein] + ADP + H(+)</text>
        <dbReference type="Rhea" id="RHEA:17989"/>
        <dbReference type="Rhea" id="RHEA-COMP:9863"/>
        <dbReference type="Rhea" id="RHEA-COMP:11604"/>
        <dbReference type="ChEBI" id="CHEBI:15378"/>
        <dbReference type="ChEBI" id="CHEBI:29999"/>
        <dbReference type="ChEBI" id="CHEBI:30616"/>
        <dbReference type="ChEBI" id="CHEBI:83421"/>
        <dbReference type="ChEBI" id="CHEBI:456216"/>
        <dbReference type="EC" id="2.7.11.1"/>
    </reaction>
</comment>
<keyword evidence="10 19" id="KW-0418">Kinase</keyword>
<dbReference type="InterPro" id="IPR051931">
    <property type="entry name" value="PAK3-like"/>
</dbReference>
<evidence type="ECO:0000256" key="4">
    <source>
        <dbReference type="ARBA" id="ARBA00012513"/>
    </source>
</evidence>
<evidence type="ECO:0000313" key="20">
    <source>
        <dbReference type="Proteomes" id="UP000192927"/>
    </source>
</evidence>
<dbReference type="PROSITE" id="PS50011">
    <property type="entry name" value="PROTEIN_KINASE_DOM"/>
    <property type="match status" value="1"/>
</dbReference>
<evidence type="ECO:0000256" key="12">
    <source>
        <dbReference type="ARBA" id="ARBA00023242"/>
    </source>
</evidence>
<dbReference type="Pfam" id="PF00786">
    <property type="entry name" value="PBD"/>
    <property type="match status" value="1"/>
</dbReference>
<dbReference type="InterPro" id="IPR036936">
    <property type="entry name" value="CRIB_dom_sf"/>
</dbReference>
<dbReference type="SUPFAM" id="SSF56112">
    <property type="entry name" value="Protein kinase-like (PK-like)"/>
    <property type="match status" value="1"/>
</dbReference>
<feature type="domain" description="CRIB" evidence="18">
    <location>
        <begin position="216"/>
        <end position="229"/>
    </location>
</feature>
<evidence type="ECO:0000313" key="19">
    <source>
        <dbReference type="EMBL" id="SLM36974.1"/>
    </source>
</evidence>
<evidence type="ECO:0000256" key="16">
    <source>
        <dbReference type="SAM" id="MobiDB-lite"/>
    </source>
</evidence>
<evidence type="ECO:0000256" key="11">
    <source>
        <dbReference type="ARBA" id="ARBA00022840"/>
    </source>
</evidence>
<dbReference type="FunFam" id="3.90.810.10:FF:000007">
    <property type="entry name" value="Non-specific serine/threonine protein kinase"/>
    <property type="match status" value="1"/>
</dbReference>
<dbReference type="CDD" id="cd01093">
    <property type="entry name" value="CRIB_PAK_like"/>
    <property type="match status" value="1"/>
</dbReference>
<dbReference type="PROSITE" id="PS00108">
    <property type="entry name" value="PROTEIN_KINASE_ST"/>
    <property type="match status" value="1"/>
</dbReference>
<feature type="region of interest" description="Disordered" evidence="16">
    <location>
        <begin position="312"/>
        <end position="402"/>
    </location>
</feature>
<feature type="region of interest" description="Disordered" evidence="16">
    <location>
        <begin position="482"/>
        <end position="542"/>
    </location>
</feature>
<evidence type="ECO:0000256" key="1">
    <source>
        <dbReference type="ARBA" id="ARBA00004123"/>
    </source>
</evidence>
<accession>A0A1W5D1F1</accession>
<feature type="domain" description="Protein kinase" evidence="17">
    <location>
        <begin position="565"/>
        <end position="817"/>
    </location>
</feature>
<keyword evidence="12" id="KW-0539">Nucleus</keyword>
<evidence type="ECO:0000256" key="2">
    <source>
        <dbReference type="ARBA" id="ARBA00004496"/>
    </source>
</evidence>
<feature type="compositionally biased region" description="Polar residues" evidence="16">
    <location>
        <begin position="55"/>
        <end position="69"/>
    </location>
</feature>
<dbReference type="GO" id="GO:0019236">
    <property type="term" value="P:response to pheromone"/>
    <property type="evidence" value="ECO:0007669"/>
    <property type="project" value="UniProtKB-KW"/>
</dbReference>
<evidence type="ECO:0000256" key="5">
    <source>
        <dbReference type="ARBA" id="ARBA00022490"/>
    </source>
</evidence>
<evidence type="ECO:0000259" key="17">
    <source>
        <dbReference type="PROSITE" id="PS50011"/>
    </source>
</evidence>
<dbReference type="Gene3D" id="3.90.810.10">
    <property type="entry name" value="CRIB domain"/>
    <property type="match status" value="1"/>
</dbReference>
<dbReference type="Proteomes" id="UP000192927">
    <property type="component" value="Unassembled WGS sequence"/>
</dbReference>
<keyword evidence="11 15" id="KW-0067">ATP-binding</keyword>
<feature type="compositionally biased region" description="Low complexity" evidence="16">
    <location>
        <begin position="482"/>
        <end position="515"/>
    </location>
</feature>
<comment type="similarity">
    <text evidence="3">Belongs to the protein kinase superfamily. STE Ser/Thr protein kinase family. STE20 subfamily.</text>
</comment>
<keyword evidence="20" id="KW-1185">Reference proteome</keyword>
<dbReference type="PANTHER" id="PTHR45832">
    <property type="entry name" value="SERINE/THREONINE-PROTEIN KINASE SAMKA-RELATED-RELATED"/>
    <property type="match status" value="1"/>
</dbReference>
<dbReference type="FunFam" id="1.10.510.10:FF:000011">
    <property type="entry name" value="Non-specific serine/threonine protein kinase"/>
    <property type="match status" value="1"/>
</dbReference>
<dbReference type="Pfam" id="PF00069">
    <property type="entry name" value="Pkinase"/>
    <property type="match status" value="1"/>
</dbReference>
<keyword evidence="6" id="KW-0589">Pheromone response</keyword>
<feature type="compositionally biased region" description="Polar residues" evidence="16">
    <location>
        <begin position="1"/>
        <end position="10"/>
    </location>
</feature>
<evidence type="ECO:0000256" key="7">
    <source>
        <dbReference type="ARBA" id="ARBA00022527"/>
    </source>
</evidence>
<dbReference type="PROSITE" id="PS00107">
    <property type="entry name" value="PROTEIN_KINASE_ATP"/>
    <property type="match status" value="1"/>
</dbReference>
<dbReference type="Gene3D" id="1.10.510.10">
    <property type="entry name" value="Transferase(Phosphotransferase) domain 1"/>
    <property type="match status" value="1"/>
</dbReference>
<dbReference type="GO" id="GO:0106310">
    <property type="term" value="F:protein serine kinase activity"/>
    <property type="evidence" value="ECO:0007669"/>
    <property type="project" value="RHEA"/>
</dbReference>
<dbReference type="InterPro" id="IPR017441">
    <property type="entry name" value="Protein_kinase_ATP_BS"/>
</dbReference>
<dbReference type="InterPro" id="IPR008271">
    <property type="entry name" value="Ser/Thr_kinase_AS"/>
</dbReference>
<dbReference type="GO" id="GO:0071470">
    <property type="term" value="P:cellular response to osmotic stress"/>
    <property type="evidence" value="ECO:0007669"/>
    <property type="project" value="UniProtKB-ARBA"/>
</dbReference>
<dbReference type="PROSITE" id="PS50108">
    <property type="entry name" value="CRIB"/>
    <property type="match status" value="1"/>
</dbReference>
<dbReference type="GO" id="GO:0001402">
    <property type="term" value="P:signal transduction involved in filamentous growth"/>
    <property type="evidence" value="ECO:0007669"/>
    <property type="project" value="UniProtKB-ARBA"/>
</dbReference>
<feature type="compositionally biased region" description="Low complexity" evidence="16">
    <location>
        <begin position="29"/>
        <end position="41"/>
    </location>
</feature>
<reference evidence="20" key="1">
    <citation type="submission" date="2017-03" db="EMBL/GenBank/DDBJ databases">
        <authorList>
            <person name="Sharma R."/>
            <person name="Thines M."/>
        </authorList>
    </citation>
    <scope>NUCLEOTIDE SEQUENCE [LARGE SCALE GENOMIC DNA]</scope>
</reference>
<dbReference type="FunFam" id="3.30.200.20:FF:000385">
    <property type="entry name" value="Non-specific serine/threonine protein kinase"/>
    <property type="match status" value="1"/>
</dbReference>
<dbReference type="InterPro" id="IPR033923">
    <property type="entry name" value="PAK_BD"/>
</dbReference>
<evidence type="ECO:0000256" key="6">
    <source>
        <dbReference type="ARBA" id="ARBA00022507"/>
    </source>
</evidence>
<evidence type="ECO:0000256" key="13">
    <source>
        <dbReference type="ARBA" id="ARBA00047899"/>
    </source>
</evidence>
<proteinExistence type="inferred from homology"/>
<dbReference type="GO" id="GO:0005634">
    <property type="term" value="C:nucleus"/>
    <property type="evidence" value="ECO:0007669"/>
    <property type="project" value="UniProtKB-SubCell"/>
</dbReference>
<name>A0A1W5D1F1_9LECA</name>
<keyword evidence="7" id="KW-0723">Serine/threonine-protein kinase</keyword>
<keyword evidence="5" id="KW-0963">Cytoplasm</keyword>
<dbReference type="CDD" id="cd06614">
    <property type="entry name" value="STKc_PAK"/>
    <property type="match status" value="1"/>
</dbReference>
<dbReference type="GO" id="GO:0005737">
    <property type="term" value="C:cytoplasm"/>
    <property type="evidence" value="ECO:0007669"/>
    <property type="project" value="UniProtKB-SubCell"/>
</dbReference>
<keyword evidence="8" id="KW-0808">Transferase</keyword>
<dbReference type="EC" id="2.7.11.1" evidence="4"/>